<dbReference type="Gene3D" id="3.30.910.20">
    <property type="entry name" value="Skp domain"/>
    <property type="match status" value="1"/>
</dbReference>
<feature type="region of interest" description="Disordered" evidence="3">
    <location>
        <begin position="251"/>
        <end position="290"/>
    </location>
</feature>
<accession>A0A6P1NL49</accession>
<dbReference type="GO" id="GO:0050821">
    <property type="term" value="P:protein stabilization"/>
    <property type="evidence" value="ECO:0007669"/>
    <property type="project" value="TreeGrafter"/>
</dbReference>
<dbReference type="GO" id="GO:0051082">
    <property type="term" value="F:unfolded protein binding"/>
    <property type="evidence" value="ECO:0007669"/>
    <property type="project" value="InterPro"/>
</dbReference>
<feature type="compositionally biased region" description="Polar residues" evidence="3">
    <location>
        <begin position="269"/>
        <end position="282"/>
    </location>
</feature>
<keyword evidence="2" id="KW-0732">Signal</keyword>
<dbReference type="InterPro" id="IPR005632">
    <property type="entry name" value="Chaperone_Skp"/>
</dbReference>
<protein>
    <submittedName>
        <fullName evidence="4">OmpH family outer membrane protein</fullName>
    </submittedName>
</protein>
<proteinExistence type="inferred from homology"/>
<evidence type="ECO:0000313" key="5">
    <source>
        <dbReference type="Proteomes" id="UP000463975"/>
    </source>
</evidence>
<evidence type="ECO:0000256" key="3">
    <source>
        <dbReference type="SAM" id="MobiDB-lite"/>
    </source>
</evidence>
<dbReference type="PANTHER" id="PTHR35089:SF1">
    <property type="entry name" value="CHAPERONE PROTEIN SKP"/>
    <property type="match status" value="1"/>
</dbReference>
<evidence type="ECO:0000256" key="1">
    <source>
        <dbReference type="ARBA" id="ARBA00009091"/>
    </source>
</evidence>
<dbReference type="PANTHER" id="PTHR35089">
    <property type="entry name" value="CHAPERONE PROTEIN SKP"/>
    <property type="match status" value="1"/>
</dbReference>
<keyword evidence="5" id="KW-1185">Reference proteome</keyword>
<dbReference type="InterPro" id="IPR024930">
    <property type="entry name" value="Skp_dom_sf"/>
</dbReference>
<dbReference type="KEGG" id="bomb:GT348_02785"/>
<dbReference type="EMBL" id="CP047652">
    <property type="protein sequence ID" value="QHI96362.1"/>
    <property type="molecule type" value="Genomic_DNA"/>
</dbReference>
<dbReference type="GO" id="GO:0005829">
    <property type="term" value="C:cytosol"/>
    <property type="evidence" value="ECO:0007669"/>
    <property type="project" value="TreeGrafter"/>
</dbReference>
<evidence type="ECO:0000313" key="4">
    <source>
        <dbReference type="EMBL" id="QHI96362.1"/>
    </source>
</evidence>
<sequence length="290" mass="31435">MVALGSVLVASSAQADSGSDKAKSSGAGWFMPKSEQPAASHAPVSHRKAAPVVSRSENQATDPALKAPPVLPLPPVPATPAIAKKSPPPAAVIGVISVPGVMQLSTAAQEMQQVLGARRDHLAREVQKEEASWRAEQQKLQVQARKLTSDQIQIRERHLQERRAKDQRDFGNKARIIQEAYQVAFHQLERELEQREGIIARVAAAHGMNLILHAEQTVLHVGEQDITEEVAEQLNKILPHVFIPGDGVDPEVLAKSGKMPTTADEEKQMQQASAPQVVNSPAKSVVRQKQ</sequence>
<name>A0A6P1NL49_9PROT</name>
<organism evidence="4 5">
    <name type="scientific">Aristophania vespae</name>
    <dbReference type="NCBI Taxonomy" id="2697033"/>
    <lineage>
        <taxon>Bacteria</taxon>
        <taxon>Pseudomonadati</taxon>
        <taxon>Pseudomonadota</taxon>
        <taxon>Alphaproteobacteria</taxon>
        <taxon>Acetobacterales</taxon>
        <taxon>Acetobacteraceae</taxon>
        <taxon>Aristophania</taxon>
    </lineage>
</organism>
<dbReference type="Proteomes" id="UP000463975">
    <property type="component" value="Chromosome"/>
</dbReference>
<feature type="region of interest" description="Disordered" evidence="3">
    <location>
        <begin position="11"/>
        <end position="71"/>
    </location>
</feature>
<dbReference type="Pfam" id="PF03938">
    <property type="entry name" value="OmpH"/>
    <property type="match status" value="1"/>
</dbReference>
<evidence type="ECO:0000256" key="2">
    <source>
        <dbReference type="ARBA" id="ARBA00022729"/>
    </source>
</evidence>
<dbReference type="AlphaFoldDB" id="A0A6P1NL49"/>
<comment type="similarity">
    <text evidence="1">Belongs to the Skp family.</text>
</comment>
<gene>
    <name evidence="4" type="ORF">GT348_02785</name>
</gene>
<reference evidence="4 5" key="1">
    <citation type="submission" date="2020-01" db="EMBL/GenBank/DDBJ databases">
        <title>Genome sequencing of strain KACC 21507.</title>
        <authorList>
            <person name="Heo J."/>
            <person name="Kim S.-J."/>
            <person name="Kim J.-S."/>
            <person name="Hong S.-B."/>
            <person name="Kwon S.-W."/>
        </authorList>
    </citation>
    <scope>NUCLEOTIDE SEQUENCE [LARGE SCALE GENOMIC DNA]</scope>
    <source>
        <strain evidence="4 5">KACC 21507</strain>
    </source>
</reference>
<dbReference type="SUPFAM" id="SSF111384">
    <property type="entry name" value="OmpH-like"/>
    <property type="match status" value="1"/>
</dbReference>
<dbReference type="SMART" id="SM00935">
    <property type="entry name" value="OmpH"/>
    <property type="match status" value="1"/>
</dbReference>